<organism evidence="1 2">
    <name type="scientific">Carlito syrichta</name>
    <name type="common">Philippine tarsier</name>
    <name type="synonym">Tarsius syrichta</name>
    <dbReference type="NCBI Taxonomy" id="1868482"/>
    <lineage>
        <taxon>Eukaryota</taxon>
        <taxon>Metazoa</taxon>
        <taxon>Chordata</taxon>
        <taxon>Craniata</taxon>
        <taxon>Vertebrata</taxon>
        <taxon>Euteleostomi</taxon>
        <taxon>Mammalia</taxon>
        <taxon>Eutheria</taxon>
        <taxon>Euarchontoglires</taxon>
        <taxon>Primates</taxon>
        <taxon>Haplorrhini</taxon>
        <taxon>Tarsiiformes</taxon>
        <taxon>Tarsiidae</taxon>
        <taxon>Carlito</taxon>
    </lineage>
</organism>
<protein>
    <submittedName>
        <fullName evidence="2">Membrane-spanning 4-domains subfamily A member 18</fullName>
    </submittedName>
</protein>
<evidence type="ECO:0000313" key="1">
    <source>
        <dbReference type="Proteomes" id="UP000189704"/>
    </source>
</evidence>
<sequence length="226" mass="24291">MTEQAMGATSVPGIIAPSNVHVTQPRYPVAFESHGQPSGLTAYPTSSIVIQCDSRHANFQNPLVVNQNPAGMTGAQSQPVGLLYPVGLTRLQPPPGMTQNTQGMTDFQPLPGGPQTPLNMNPGMTCTSNLFQWNMSFEAFSAFDPKKFIKEEVRTLEASVSASLQSVHIINPPRVHLDEEGSKVFGEAAIQILIGLTHFFSGVNSDLYSKKSATGLSAYLIWGGIF</sequence>
<dbReference type="AlphaFoldDB" id="A0A3Q0EJN2"/>
<gene>
    <name evidence="2" type="primary">MS4A18</name>
</gene>
<dbReference type="KEGG" id="csyr:110596752"/>
<accession>A0A3Q0EJN2</accession>
<dbReference type="GeneID" id="110596752"/>
<keyword evidence="1" id="KW-1185">Reference proteome</keyword>
<dbReference type="CTD" id="728588"/>
<name>A0A3Q0EJN2_CARSF</name>
<feature type="non-terminal residue" evidence="2">
    <location>
        <position position="226"/>
    </location>
</feature>
<evidence type="ECO:0000313" key="2">
    <source>
        <dbReference type="RefSeq" id="XP_021574490.1"/>
    </source>
</evidence>
<dbReference type="Proteomes" id="UP000189704">
    <property type="component" value="Unplaced"/>
</dbReference>
<dbReference type="OrthoDB" id="10071849at2759"/>
<reference evidence="2" key="1">
    <citation type="submission" date="2025-08" db="UniProtKB">
        <authorList>
            <consortium name="RefSeq"/>
        </authorList>
    </citation>
    <scope>IDENTIFICATION</scope>
</reference>
<dbReference type="RefSeq" id="XP_021574490.1">
    <property type="nucleotide sequence ID" value="XM_021718815.1"/>
</dbReference>
<proteinExistence type="predicted"/>